<dbReference type="InterPro" id="IPR036910">
    <property type="entry name" value="HMG_box_dom_sf"/>
</dbReference>
<evidence type="ECO:0000256" key="1">
    <source>
        <dbReference type="SAM" id="MobiDB-lite"/>
    </source>
</evidence>
<evidence type="ECO:0000313" key="3">
    <source>
        <dbReference type="Proteomes" id="UP001165122"/>
    </source>
</evidence>
<name>A0A9W7ANI5_9STRA</name>
<accession>A0A9W7ANI5</accession>
<proteinExistence type="predicted"/>
<dbReference type="SUPFAM" id="SSF47095">
    <property type="entry name" value="HMG-box"/>
    <property type="match status" value="1"/>
</dbReference>
<feature type="region of interest" description="Disordered" evidence="1">
    <location>
        <begin position="145"/>
        <end position="169"/>
    </location>
</feature>
<gene>
    <name evidence="2" type="ORF">TrLO_g12070</name>
</gene>
<evidence type="ECO:0000313" key="2">
    <source>
        <dbReference type="EMBL" id="GMH73155.1"/>
    </source>
</evidence>
<keyword evidence="3" id="KW-1185">Reference proteome</keyword>
<comment type="caution">
    <text evidence="2">The sequence shown here is derived from an EMBL/GenBank/DDBJ whole genome shotgun (WGS) entry which is preliminary data.</text>
</comment>
<dbReference type="EMBL" id="BRXW01000665">
    <property type="protein sequence ID" value="GMH73155.1"/>
    <property type="molecule type" value="Genomic_DNA"/>
</dbReference>
<reference evidence="3" key="1">
    <citation type="journal article" date="2023" name="Commun. Biol.">
        <title>Genome analysis of Parmales, the sister group of diatoms, reveals the evolutionary specialization of diatoms from phago-mixotrophs to photoautotrophs.</title>
        <authorList>
            <person name="Ban H."/>
            <person name="Sato S."/>
            <person name="Yoshikawa S."/>
            <person name="Yamada K."/>
            <person name="Nakamura Y."/>
            <person name="Ichinomiya M."/>
            <person name="Sato N."/>
            <person name="Blanc-Mathieu R."/>
            <person name="Endo H."/>
            <person name="Kuwata A."/>
            <person name="Ogata H."/>
        </authorList>
    </citation>
    <scope>NUCLEOTIDE SEQUENCE [LARGE SCALE GENOMIC DNA]</scope>
    <source>
        <strain evidence="3">NIES 3700</strain>
    </source>
</reference>
<dbReference type="Gene3D" id="1.10.30.10">
    <property type="entry name" value="High mobility group box domain"/>
    <property type="match status" value="1"/>
</dbReference>
<protein>
    <submittedName>
        <fullName evidence="2">Uncharacterized protein</fullName>
    </submittedName>
</protein>
<dbReference type="Proteomes" id="UP001165122">
    <property type="component" value="Unassembled WGS sequence"/>
</dbReference>
<dbReference type="AlphaFoldDB" id="A0A9W7ANI5"/>
<organism evidence="2 3">
    <name type="scientific">Triparma laevis f. longispina</name>
    <dbReference type="NCBI Taxonomy" id="1714387"/>
    <lineage>
        <taxon>Eukaryota</taxon>
        <taxon>Sar</taxon>
        <taxon>Stramenopiles</taxon>
        <taxon>Ochrophyta</taxon>
        <taxon>Bolidophyceae</taxon>
        <taxon>Parmales</taxon>
        <taxon>Triparmaceae</taxon>
        <taxon>Triparma</taxon>
    </lineage>
</organism>
<sequence length="176" mass="19965">MSTLNVIHQRILAIGIDKDVTKKIGAYFADLDAALEASFAQYDLGRAKEVLANADWEFTHKRPTKRAKKNGSDTKPRKVYISGWTLFLKHTVMELKQAGFQGRYFVKVSVLWNALSDETKQAWKDRAVMIRTPQVVDELAKIRIQEEPADTSDETDKSGNQPPNEAPCKGCNWCRH</sequence>